<organism evidence="16 17">
    <name type="scientific">Salix dunnii</name>
    <dbReference type="NCBI Taxonomy" id="1413687"/>
    <lineage>
        <taxon>Eukaryota</taxon>
        <taxon>Viridiplantae</taxon>
        <taxon>Streptophyta</taxon>
        <taxon>Embryophyta</taxon>
        <taxon>Tracheophyta</taxon>
        <taxon>Spermatophyta</taxon>
        <taxon>Magnoliopsida</taxon>
        <taxon>eudicotyledons</taxon>
        <taxon>Gunneridae</taxon>
        <taxon>Pentapetalae</taxon>
        <taxon>rosids</taxon>
        <taxon>fabids</taxon>
        <taxon>Malpighiales</taxon>
        <taxon>Salicaceae</taxon>
        <taxon>Saliceae</taxon>
        <taxon>Salix</taxon>
    </lineage>
</organism>
<dbReference type="InterPro" id="IPR050100">
    <property type="entry name" value="TRAFAC_GTPase_members"/>
</dbReference>
<dbReference type="FunFam" id="3.40.50.300:FF:000255">
    <property type="entry name" value="Elongation factor 1-alpha"/>
    <property type="match status" value="2"/>
</dbReference>
<dbReference type="NCBIfam" id="TIGR00483">
    <property type="entry name" value="EF-1_alpha"/>
    <property type="match status" value="1"/>
</dbReference>
<dbReference type="InterPro" id="IPR009000">
    <property type="entry name" value="Transl_B-barrel_sf"/>
</dbReference>
<dbReference type="PRINTS" id="PR00503">
    <property type="entry name" value="BROMODOMAIN"/>
</dbReference>
<dbReference type="InterPro" id="IPR001487">
    <property type="entry name" value="Bromodomain"/>
</dbReference>
<dbReference type="PROSITE" id="PS51722">
    <property type="entry name" value="G_TR_2"/>
    <property type="match status" value="2"/>
</dbReference>
<evidence type="ECO:0000259" key="15">
    <source>
        <dbReference type="PROSITE" id="PS51722"/>
    </source>
</evidence>
<evidence type="ECO:0000256" key="8">
    <source>
        <dbReference type="ARBA" id="ARBA00022917"/>
    </source>
</evidence>
<dbReference type="InterPro" id="IPR004539">
    <property type="entry name" value="Transl_elong_EF1A_euk/arc"/>
</dbReference>
<feature type="compositionally biased region" description="Low complexity" evidence="12">
    <location>
        <begin position="780"/>
        <end position="792"/>
    </location>
</feature>
<feature type="compositionally biased region" description="Basic and acidic residues" evidence="12">
    <location>
        <begin position="794"/>
        <end position="817"/>
    </location>
</feature>
<dbReference type="InterPro" id="IPR031157">
    <property type="entry name" value="G_TR_CS"/>
</dbReference>
<keyword evidence="10" id="KW-0342">GTP-binding</keyword>
<dbReference type="Gene3D" id="1.20.920.10">
    <property type="entry name" value="Bromodomain-like"/>
    <property type="match status" value="1"/>
</dbReference>
<evidence type="ECO:0008006" key="18">
    <source>
        <dbReference type="Google" id="ProtNLM"/>
    </source>
</evidence>
<feature type="domain" description="Bromo" evidence="13">
    <location>
        <begin position="837"/>
        <end position="931"/>
    </location>
</feature>
<keyword evidence="4" id="KW-0488">Methylation</keyword>
<dbReference type="PRINTS" id="PR00315">
    <property type="entry name" value="ELONGATNFCT"/>
</dbReference>
<reference evidence="16 17" key="1">
    <citation type="submission" date="2020-10" db="EMBL/GenBank/DDBJ databases">
        <title>Plant Genome Project.</title>
        <authorList>
            <person name="Zhang R.-G."/>
        </authorList>
    </citation>
    <scope>NUCLEOTIDE SEQUENCE [LARGE SCALE GENOMIC DNA]</scope>
    <source>
        <strain evidence="16">FAFU-HL-1</strain>
        <tissue evidence="16">Leaf</tissue>
    </source>
</reference>
<keyword evidence="9 11" id="KW-0103">Bromodomain</keyword>
<evidence type="ECO:0000256" key="7">
    <source>
        <dbReference type="ARBA" id="ARBA00022768"/>
    </source>
</evidence>
<dbReference type="OrthoDB" id="21449at2759"/>
<dbReference type="HAMAP" id="MF_00118_A">
    <property type="entry name" value="EF_Tu_A"/>
    <property type="match status" value="1"/>
</dbReference>
<evidence type="ECO:0000313" key="17">
    <source>
        <dbReference type="Proteomes" id="UP000657918"/>
    </source>
</evidence>
<evidence type="ECO:0000256" key="10">
    <source>
        <dbReference type="ARBA" id="ARBA00023134"/>
    </source>
</evidence>
<keyword evidence="8" id="KW-0648">Protein biosynthesis</keyword>
<proteinExistence type="inferred from homology"/>
<comment type="function">
    <text evidence="1">This protein promotes the GTP-dependent binding of aminoacyl-tRNA to the A-site of ribosomes during protein biosynthesis.</text>
</comment>
<dbReference type="GO" id="GO:0003746">
    <property type="term" value="F:translation elongation factor activity"/>
    <property type="evidence" value="ECO:0007669"/>
    <property type="project" value="UniProtKB-KW"/>
</dbReference>
<dbReference type="PANTHER" id="PTHR23115">
    <property type="entry name" value="TRANSLATION FACTOR"/>
    <property type="match status" value="1"/>
</dbReference>
<dbReference type="Gene3D" id="3.40.50.300">
    <property type="entry name" value="P-loop containing nucleotide triphosphate hydrolases"/>
    <property type="match status" value="2"/>
</dbReference>
<name>A0A835JY25_9ROSI</name>
<dbReference type="EMBL" id="JADGMS010000008">
    <property type="protein sequence ID" value="KAF9676711.1"/>
    <property type="molecule type" value="Genomic_DNA"/>
</dbReference>
<accession>A0A835JY25</accession>
<feature type="domain" description="Tr-type G" evidence="15">
    <location>
        <begin position="5"/>
        <end position="230"/>
    </location>
</feature>
<feature type="region of interest" description="Disordered" evidence="12">
    <location>
        <begin position="1154"/>
        <end position="1176"/>
    </location>
</feature>
<evidence type="ECO:0000259" key="13">
    <source>
        <dbReference type="PROSITE" id="PS50014"/>
    </source>
</evidence>
<comment type="caution">
    <text evidence="16">The sequence shown here is derived from an EMBL/GenBank/DDBJ whole genome shotgun (WGS) entry which is preliminary data.</text>
</comment>
<comment type="similarity">
    <text evidence="3">Belongs to the TRAFAC class translation factor GTPase superfamily. Classic translation factor GTPase family. EF-Tu/EF-1A subfamily.</text>
</comment>
<evidence type="ECO:0000256" key="4">
    <source>
        <dbReference type="ARBA" id="ARBA00022481"/>
    </source>
</evidence>
<keyword evidence="6" id="KW-0547">Nucleotide-binding</keyword>
<dbReference type="Pfam" id="PF00439">
    <property type="entry name" value="Bromodomain"/>
    <property type="match status" value="1"/>
</dbReference>
<keyword evidence="17" id="KW-1185">Reference proteome</keyword>
<keyword evidence="7" id="KW-0251">Elongation factor</keyword>
<dbReference type="Proteomes" id="UP000657918">
    <property type="component" value="Chromosome 8"/>
</dbReference>
<dbReference type="CDD" id="cd01883">
    <property type="entry name" value="EF1_alpha"/>
    <property type="match status" value="1"/>
</dbReference>
<feature type="domain" description="NET" evidence="14">
    <location>
        <begin position="1012"/>
        <end position="1093"/>
    </location>
</feature>
<dbReference type="InterPro" id="IPR009001">
    <property type="entry name" value="Transl_elong_EF1A/Init_IF2_C"/>
</dbReference>
<gene>
    <name evidence="16" type="ORF">SADUNF_Sadunf08G0031400</name>
</gene>
<dbReference type="SMART" id="SM00297">
    <property type="entry name" value="BROMO"/>
    <property type="match status" value="1"/>
</dbReference>
<dbReference type="Gene3D" id="1.20.1270.220">
    <property type="match status" value="1"/>
</dbReference>
<dbReference type="PROSITE" id="PS50014">
    <property type="entry name" value="BROMODOMAIN_2"/>
    <property type="match status" value="1"/>
</dbReference>
<evidence type="ECO:0000256" key="2">
    <source>
        <dbReference type="ARBA" id="ARBA00004496"/>
    </source>
</evidence>
<dbReference type="SUPFAM" id="SSF50447">
    <property type="entry name" value="Translation proteins"/>
    <property type="match status" value="1"/>
</dbReference>
<feature type="region of interest" description="Disordered" evidence="12">
    <location>
        <begin position="778"/>
        <end position="817"/>
    </location>
</feature>
<dbReference type="AlphaFoldDB" id="A0A835JY25"/>
<keyword evidence="5" id="KW-0963">Cytoplasm</keyword>
<evidence type="ECO:0000256" key="9">
    <source>
        <dbReference type="ARBA" id="ARBA00023117"/>
    </source>
</evidence>
<dbReference type="FunFam" id="2.40.30.10:FF:000003">
    <property type="entry name" value="Elongation factor 1-alpha"/>
    <property type="match status" value="1"/>
</dbReference>
<dbReference type="SUPFAM" id="SSF47370">
    <property type="entry name" value="Bromodomain"/>
    <property type="match status" value="1"/>
</dbReference>
<dbReference type="Pfam" id="PF17035">
    <property type="entry name" value="BET"/>
    <property type="match status" value="1"/>
</dbReference>
<dbReference type="PROSITE" id="PS51525">
    <property type="entry name" value="NET"/>
    <property type="match status" value="1"/>
</dbReference>
<evidence type="ECO:0000313" key="16">
    <source>
        <dbReference type="EMBL" id="KAF9676711.1"/>
    </source>
</evidence>
<dbReference type="GO" id="GO:0003729">
    <property type="term" value="F:mRNA binding"/>
    <property type="evidence" value="ECO:0007669"/>
    <property type="project" value="UniProtKB-ARBA"/>
</dbReference>
<dbReference type="FunFam" id="2.40.30.10:FF:000005">
    <property type="entry name" value="Elongation factor 1-alpha"/>
    <property type="match status" value="2"/>
</dbReference>
<sequence length="1176" mass="131099">MGKEKSHINIVVIGHVDSGKSTTTGHLIYKLGGIDKRVIERFEKEAAEMNKRSFKYAWVLDKLKAERERGITIDIALWKFETTKYYCTVIDAPGHRDFIKNMITGTSQADCAVLIIDSTTGGFEAGISKDGQTREHALLAFTLGVKQMICCCNKMDATTPKYSKARYDEIIKEVSSYLKKVGYNPDKIPFVPISGFEGDNMIERSTNLDWYKGPTLLEALDQILEPKRPSDKPLRLPLQDVYKIGGIGTVPVGRVETGVIKPGTVVTFGPTGLTTEVKSVEMHHEALQEALPGDNVGFNVKNVAVKDLKRGFVASNSKDDPAKEAANFTSQVIIMNHPGQIGNGYAPVLDCHTSHIAVKFAEILTKIDRRSGKELEKEPKFLKNGDAGMIKMIPTKPMVVETFSEYPPLGRFAVRDMRQTVAVGVIKSVEKKDASSAKVTKSAAKKGGNMGKEKSHINIVVIGHVDSGKSTTTGHLIYKLGGIDKRVIERFEKEAAEMNKRSFKYAWVLDKLKAERERGITIDIALWKFETTRYYCTVIDAPGHRDFIKNMITGTSQADCAVLIIDSTTGGFEAGISKDGQTREHALLAFTLGVKQMICCCNKVIIMNHPGQIGNGYAPVLDCHTSHIAVKFAEILTKIDRRSGKELEKEPKFLKNGDAGMIKMIPTKPMVVETFSEYPPLGRFAVRDMRQTVAVGVIKSVEKKDASSAKVTKSAAKKGGNDQMEAISPSIVDFGNLPIRSSDADAEGLKHSVDEIFQKVDKLEQRVSEVEQFYLKNTSKKQQSGSSKGGSSTVKDKERHIPSIRKQHQDASKREAAAAKRMQELMRQFGTILRQITQHKWAWPFMQPVDVKGLGLHDYYERWVPSASDFKEFAAYDIQQVIDKPMDFSTIKNQMEAKDGTGYKNVREIFADVRLVFKNAMKYNDERSDVHVMAKTLLGKFEEKWLQFLPKVTEEHHFIEHQSLYPQEKRREEEEAEAQLDMQLAQEASHAKMARDLCNELYEVDMHLEELREMVVQKCRKMSTEEKRKLGAALTRLSPEDLTKALEIVAQNNPGFQATAEEVDLDIDAQSESTLWRLKFFVKDALEVQGKSAASTVFASPSTSRSSTVTKETFCSKRTSTLEVVRMRRESIKACEGKPRLLCRGGGGVQSKGDGVREIAGAGGEPPKRTSWSATC</sequence>
<feature type="domain" description="Tr-type G" evidence="15">
    <location>
        <begin position="454"/>
        <end position="768"/>
    </location>
</feature>
<dbReference type="PROSITE" id="PS00301">
    <property type="entry name" value="G_TR_1"/>
    <property type="match status" value="2"/>
</dbReference>
<evidence type="ECO:0000256" key="5">
    <source>
        <dbReference type="ARBA" id="ARBA00022490"/>
    </source>
</evidence>
<dbReference type="CDD" id="cd03693">
    <property type="entry name" value="EF1_alpha_II"/>
    <property type="match status" value="1"/>
</dbReference>
<evidence type="ECO:0000256" key="3">
    <source>
        <dbReference type="ARBA" id="ARBA00007249"/>
    </source>
</evidence>
<dbReference type="SUPFAM" id="SSF52540">
    <property type="entry name" value="P-loop containing nucleoside triphosphate hydrolases"/>
    <property type="match status" value="2"/>
</dbReference>
<evidence type="ECO:0000256" key="11">
    <source>
        <dbReference type="PROSITE-ProRule" id="PRU00035"/>
    </source>
</evidence>
<dbReference type="InterPro" id="IPR027417">
    <property type="entry name" value="P-loop_NTPase"/>
</dbReference>
<dbReference type="Pfam" id="PF22594">
    <property type="entry name" value="GTP-eEF1A_C"/>
    <property type="match status" value="1"/>
</dbReference>
<dbReference type="Gene3D" id="2.40.30.10">
    <property type="entry name" value="Translation factors"/>
    <property type="match status" value="3"/>
</dbReference>
<dbReference type="InterPro" id="IPR027353">
    <property type="entry name" value="NET_dom"/>
</dbReference>
<comment type="subcellular location">
    <subcellularLocation>
        <location evidence="2">Cytoplasm</location>
    </subcellularLocation>
</comment>
<dbReference type="SUPFAM" id="SSF50465">
    <property type="entry name" value="EF-Tu/eEF-1alpha/eIF2-gamma C-terminal domain"/>
    <property type="match status" value="2"/>
</dbReference>
<dbReference type="GO" id="GO:0003924">
    <property type="term" value="F:GTPase activity"/>
    <property type="evidence" value="ECO:0007669"/>
    <property type="project" value="InterPro"/>
</dbReference>
<evidence type="ECO:0000256" key="6">
    <source>
        <dbReference type="ARBA" id="ARBA00022741"/>
    </source>
</evidence>
<dbReference type="InterPro" id="IPR000795">
    <property type="entry name" value="T_Tr_GTP-bd_dom"/>
</dbReference>
<dbReference type="GO" id="GO:0005525">
    <property type="term" value="F:GTP binding"/>
    <property type="evidence" value="ECO:0007669"/>
    <property type="project" value="UniProtKB-KW"/>
</dbReference>
<dbReference type="Pfam" id="PF00009">
    <property type="entry name" value="GTP_EFTU"/>
    <property type="match status" value="2"/>
</dbReference>
<evidence type="ECO:0000259" key="14">
    <source>
        <dbReference type="PROSITE" id="PS51525"/>
    </source>
</evidence>
<dbReference type="InterPro" id="IPR036427">
    <property type="entry name" value="Bromodomain-like_sf"/>
</dbReference>
<dbReference type="Pfam" id="PF03144">
    <property type="entry name" value="GTP_EFTU_D2"/>
    <property type="match status" value="1"/>
</dbReference>
<dbReference type="NCBIfam" id="NF008969">
    <property type="entry name" value="PRK12317.1"/>
    <property type="match status" value="1"/>
</dbReference>
<dbReference type="GO" id="GO:0005737">
    <property type="term" value="C:cytoplasm"/>
    <property type="evidence" value="ECO:0007669"/>
    <property type="project" value="UniProtKB-SubCell"/>
</dbReference>
<protein>
    <recommendedName>
        <fullName evidence="18">Elongation factor 1-alpha</fullName>
    </recommendedName>
</protein>
<evidence type="ECO:0000256" key="1">
    <source>
        <dbReference type="ARBA" id="ARBA00003982"/>
    </source>
</evidence>
<dbReference type="InterPro" id="IPR054696">
    <property type="entry name" value="GTP-eEF1A_C"/>
</dbReference>
<dbReference type="InterPro" id="IPR038336">
    <property type="entry name" value="NET_sf"/>
</dbReference>
<dbReference type="CDD" id="cd03705">
    <property type="entry name" value="EF1_alpha_III"/>
    <property type="match status" value="2"/>
</dbReference>
<evidence type="ECO:0000256" key="12">
    <source>
        <dbReference type="SAM" id="MobiDB-lite"/>
    </source>
</evidence>
<dbReference type="InterPro" id="IPR004161">
    <property type="entry name" value="EFTu-like_2"/>
</dbReference>